<feature type="transmembrane region" description="Helical" evidence="2">
    <location>
        <begin position="55"/>
        <end position="73"/>
    </location>
</feature>
<dbReference type="GeneID" id="25418976"/>
<keyword evidence="2" id="KW-0472">Membrane</keyword>
<dbReference type="HOGENOM" id="CLU_074788_0_0_2"/>
<keyword evidence="2" id="KW-0812">Transmembrane</keyword>
<feature type="coiled-coil region" evidence="1">
    <location>
        <begin position="154"/>
        <end position="181"/>
    </location>
</feature>
<organism evidence="3 4">
    <name type="scientific">Methanosarcina barkeri 227</name>
    <dbReference type="NCBI Taxonomy" id="1434106"/>
    <lineage>
        <taxon>Archaea</taxon>
        <taxon>Methanobacteriati</taxon>
        <taxon>Methanobacteriota</taxon>
        <taxon>Stenosarchaea group</taxon>
        <taxon>Methanomicrobia</taxon>
        <taxon>Methanosarcinales</taxon>
        <taxon>Methanosarcinaceae</taxon>
        <taxon>Methanosarcina</taxon>
    </lineage>
</organism>
<evidence type="ECO:0000256" key="2">
    <source>
        <dbReference type="SAM" id="Phobius"/>
    </source>
</evidence>
<protein>
    <submittedName>
        <fullName evidence="3">Intracellular protein transport protein USO1</fullName>
    </submittedName>
</protein>
<name>A0A0E3R773_METBA</name>
<keyword evidence="1" id="KW-0175">Coiled coil</keyword>
<keyword evidence="2" id="KW-1133">Transmembrane helix</keyword>
<feature type="transmembrane region" description="Helical" evidence="2">
    <location>
        <begin position="14"/>
        <end position="35"/>
    </location>
</feature>
<gene>
    <name evidence="3" type="ORF">MSBR2_2971</name>
</gene>
<reference evidence="3 4" key="1">
    <citation type="submission" date="2014-07" db="EMBL/GenBank/DDBJ databases">
        <title>Methanogenic archaea and the global carbon cycle.</title>
        <authorList>
            <person name="Henriksen J.R."/>
            <person name="Luke J."/>
            <person name="Reinhart S."/>
            <person name="Benedict M.N."/>
            <person name="Youngblut N.D."/>
            <person name="Metcalf M.E."/>
            <person name="Whitaker R.J."/>
            <person name="Metcalf W.W."/>
        </authorList>
    </citation>
    <scope>NUCLEOTIDE SEQUENCE [LARGE SCALE GENOMIC DNA]</scope>
    <source>
        <strain evidence="3 4">227</strain>
    </source>
</reference>
<dbReference type="EMBL" id="CP009530">
    <property type="protein sequence ID" value="AKB59487.1"/>
    <property type="molecule type" value="Genomic_DNA"/>
</dbReference>
<evidence type="ECO:0000313" key="4">
    <source>
        <dbReference type="Proteomes" id="UP000033079"/>
    </source>
</evidence>
<evidence type="ECO:0000313" key="3">
    <source>
        <dbReference type="EMBL" id="AKB59487.1"/>
    </source>
</evidence>
<proteinExistence type="predicted"/>
<sequence length="282" mass="32669">MDTLDNVIRERENWLKILVIGSISISVILLLFFIIFKLMTGSVVLNFNNFSFSDILSLVLSMFSIYISALFYFKATDTSNKFYDNTYKFTQDVSVILGRIEAGFGEKLRHLDEGYTNMNEKIISLKLQEITKQSIEQEQKKGLQIKENERSEIIVELANKAKMKEDEKESILRRLKEKDEEIYNFKSRLSILEKDASIISENPKLLDIVLYLKQTFFKTLDPKLVVNFSDYILKEEFQNSKFILSNFFLQDMLSLGFVDSDCTLTPEGALFIREVAQDVNGS</sequence>
<dbReference type="RefSeq" id="WP_052725802.1">
    <property type="nucleotide sequence ID" value="NZ_CP009530.1"/>
</dbReference>
<accession>A0A0E3R773</accession>
<dbReference type="KEGG" id="mbar:MSBR2_2971"/>
<dbReference type="AlphaFoldDB" id="A0A0E3R773"/>
<dbReference type="Proteomes" id="UP000033079">
    <property type="component" value="Chromosome"/>
</dbReference>
<dbReference type="PATRIC" id="fig|1434106.5.peg.3797"/>
<evidence type="ECO:0000256" key="1">
    <source>
        <dbReference type="SAM" id="Coils"/>
    </source>
</evidence>